<organism evidence="1 2">
    <name type="scientific">Panagrolaimus sp. PS1159</name>
    <dbReference type="NCBI Taxonomy" id="55785"/>
    <lineage>
        <taxon>Eukaryota</taxon>
        <taxon>Metazoa</taxon>
        <taxon>Ecdysozoa</taxon>
        <taxon>Nematoda</taxon>
        <taxon>Chromadorea</taxon>
        <taxon>Rhabditida</taxon>
        <taxon>Tylenchina</taxon>
        <taxon>Panagrolaimomorpha</taxon>
        <taxon>Panagrolaimoidea</taxon>
        <taxon>Panagrolaimidae</taxon>
        <taxon>Panagrolaimus</taxon>
    </lineage>
</organism>
<reference evidence="2" key="1">
    <citation type="submission" date="2022-11" db="UniProtKB">
        <authorList>
            <consortium name="WormBaseParasite"/>
        </authorList>
    </citation>
    <scope>IDENTIFICATION</scope>
</reference>
<dbReference type="WBParaSite" id="PS1159_v2.g10174.t1">
    <property type="protein sequence ID" value="PS1159_v2.g10174.t1"/>
    <property type="gene ID" value="PS1159_v2.g10174"/>
</dbReference>
<evidence type="ECO:0000313" key="1">
    <source>
        <dbReference type="Proteomes" id="UP000887580"/>
    </source>
</evidence>
<proteinExistence type="predicted"/>
<protein>
    <submittedName>
        <fullName evidence="2">F-box domain-containing protein</fullName>
    </submittedName>
</protein>
<name>A0AC35ERD3_9BILA</name>
<sequence length="467" mass="53017">MNQHNISTKAKKIPSLFKKLKLYIKGKKMSYHRYPQIKIQPLNFDDTDDEHDENSDPATSTDEDVKINTSICCSEDVKVTPSVCFDEEKMLLDESTYLNFSSDSITILHKNLQRPDYAHSTPGPTRVNRKRKYGEGVSYNTCLSHMPNEILSRVFSFCNKRDLLAFGSTCKRFYDVTSTQEHWAKLNLSGKKVIESALHRIITRKTKSLCMTNAVVFLDPLLSSRKFSECSLTRLDLSWAKFPGSDLSVMKGILSRCKQLQYLGLENQMIDAEVLELVAENHDLLVLNLSTCQVIDATALSHVFKSCNKLKDLNLSWTYPDDATSAVIINEIPTTIEKFAIAGMVDRPAYNDTNMLKLLSRLPSLTELDIGDNCAVTSVFILELGKRKNFQKLTACRCYGIEPLSYTTMKYVRVMNLHGAITATGYDYMRSRLPNVTFNLNPFATIGRSQDSDQYNILWGEDISELY</sequence>
<evidence type="ECO:0000313" key="2">
    <source>
        <dbReference type="WBParaSite" id="PS1159_v2.g10174.t1"/>
    </source>
</evidence>
<accession>A0AC35ERD3</accession>
<dbReference type="Proteomes" id="UP000887580">
    <property type="component" value="Unplaced"/>
</dbReference>